<dbReference type="SUPFAM" id="SSF51905">
    <property type="entry name" value="FAD/NAD(P)-binding domain"/>
    <property type="match status" value="1"/>
</dbReference>
<keyword evidence="3" id="KW-0560">Oxidoreductase</keyword>
<dbReference type="PRINTS" id="PR00420">
    <property type="entry name" value="RNGMNOXGNASE"/>
</dbReference>
<evidence type="ECO:0000259" key="5">
    <source>
        <dbReference type="Pfam" id="PF01494"/>
    </source>
</evidence>
<dbReference type="InterPro" id="IPR002938">
    <property type="entry name" value="FAD-bd"/>
</dbReference>
<dbReference type="EMBL" id="CAWUHD010000015">
    <property type="protein sequence ID" value="CAK7214709.1"/>
    <property type="molecule type" value="Genomic_DNA"/>
</dbReference>
<dbReference type="PANTHER" id="PTHR46972:SF1">
    <property type="entry name" value="FAD DEPENDENT OXIDOREDUCTASE DOMAIN-CONTAINING PROTEIN"/>
    <property type="match status" value="1"/>
</dbReference>
<evidence type="ECO:0000313" key="7">
    <source>
        <dbReference type="Proteomes" id="UP001642482"/>
    </source>
</evidence>
<dbReference type="Gene3D" id="3.50.50.60">
    <property type="entry name" value="FAD/NAD(P)-binding domain"/>
    <property type="match status" value="1"/>
</dbReference>
<evidence type="ECO:0000313" key="6">
    <source>
        <dbReference type="EMBL" id="CAK7214709.1"/>
    </source>
</evidence>
<evidence type="ECO:0000256" key="3">
    <source>
        <dbReference type="ARBA" id="ARBA00023002"/>
    </source>
</evidence>
<keyword evidence="1" id="KW-0285">Flavoprotein</keyword>
<dbReference type="PANTHER" id="PTHR46972">
    <property type="entry name" value="MONOOXYGENASE ASQM-RELATED"/>
    <property type="match status" value="1"/>
</dbReference>
<dbReference type="Proteomes" id="UP001642482">
    <property type="component" value="Unassembled WGS sequence"/>
</dbReference>
<protein>
    <recommendedName>
        <fullName evidence="5">FAD-binding domain-containing protein</fullName>
    </recommendedName>
</protein>
<name>A0ABP0B5V9_9PEZI</name>
<keyword evidence="4" id="KW-0503">Monooxygenase</keyword>
<accession>A0ABP0B5V9</accession>
<keyword evidence="2" id="KW-0274">FAD</keyword>
<comment type="caution">
    <text evidence="6">The sequence shown here is derived from an EMBL/GenBank/DDBJ whole genome shotgun (WGS) entry which is preliminary data.</text>
</comment>
<evidence type="ECO:0000256" key="2">
    <source>
        <dbReference type="ARBA" id="ARBA00022827"/>
    </source>
</evidence>
<proteinExistence type="predicted"/>
<feature type="domain" description="FAD-binding" evidence="5">
    <location>
        <begin position="305"/>
        <end position="343"/>
    </location>
</feature>
<organism evidence="6 7">
    <name type="scientific">Sporothrix eucalyptigena</name>
    <dbReference type="NCBI Taxonomy" id="1812306"/>
    <lineage>
        <taxon>Eukaryota</taxon>
        <taxon>Fungi</taxon>
        <taxon>Dikarya</taxon>
        <taxon>Ascomycota</taxon>
        <taxon>Pezizomycotina</taxon>
        <taxon>Sordariomycetes</taxon>
        <taxon>Sordariomycetidae</taxon>
        <taxon>Ophiostomatales</taxon>
        <taxon>Ophiostomataceae</taxon>
        <taxon>Sporothrix</taxon>
    </lineage>
</organism>
<keyword evidence="7" id="KW-1185">Reference proteome</keyword>
<evidence type="ECO:0000256" key="4">
    <source>
        <dbReference type="ARBA" id="ARBA00023033"/>
    </source>
</evidence>
<sequence>MPYPRIAIVGGGPAGLTLGVLLHKQHIPFTIFELRSKPTAADIARPSGMLDLHPGSGLDAIEACGLTDEFMPLTGECSETFLIANRLGEVLYAADGKGKRPEISRNNLGALLRRHIPEENIRWAHRLRSTTKGPSGTVLDFGDSQETFDLVVGADGAWSKVRGLLTTTKPHFTGMHCITVTITHLTERFPHLAKMVGTGSFCSMGRRHAVVSQRGPLDSARLYLWLTEADEQFAETRGLVGKPASAAKDVLFGDDALLGTFGPAVQDLVGTACDEDAATDKDDGTIDLRSFYTLPHGSTWDSQSGVTLVGDAAHLMLPNGEGVNMAMLDALHLSKAITQACQEGEDSAKFVSALDLETFEKEMAERAVKEGKETDERIGQMFGSEDAAYVFTASIKAMVAQMEATGQGDAKSYEETK</sequence>
<evidence type="ECO:0000256" key="1">
    <source>
        <dbReference type="ARBA" id="ARBA00022630"/>
    </source>
</evidence>
<reference evidence="6 7" key="1">
    <citation type="submission" date="2024-01" db="EMBL/GenBank/DDBJ databases">
        <authorList>
            <person name="Allen C."/>
            <person name="Tagirdzhanova G."/>
        </authorList>
    </citation>
    <scope>NUCLEOTIDE SEQUENCE [LARGE SCALE GENOMIC DNA]</scope>
</reference>
<dbReference type="InterPro" id="IPR036188">
    <property type="entry name" value="FAD/NAD-bd_sf"/>
</dbReference>
<gene>
    <name evidence="6" type="ORF">SEUCBS140593_002282</name>
</gene>
<feature type="domain" description="FAD-binding" evidence="5">
    <location>
        <begin position="6"/>
        <end position="235"/>
    </location>
</feature>
<dbReference type="Pfam" id="PF01494">
    <property type="entry name" value="FAD_binding_3"/>
    <property type="match status" value="2"/>
</dbReference>